<feature type="compositionally biased region" description="Polar residues" evidence="1">
    <location>
        <begin position="577"/>
        <end position="591"/>
    </location>
</feature>
<feature type="compositionally biased region" description="Polar residues" evidence="1">
    <location>
        <begin position="693"/>
        <end position="702"/>
    </location>
</feature>
<dbReference type="AlphaFoldDB" id="A0A8H3F280"/>
<feature type="compositionally biased region" description="Low complexity" evidence="1">
    <location>
        <begin position="286"/>
        <end position="305"/>
    </location>
</feature>
<feature type="compositionally biased region" description="Basic and acidic residues" evidence="1">
    <location>
        <begin position="811"/>
        <end position="834"/>
    </location>
</feature>
<dbReference type="OrthoDB" id="4755622at2759"/>
<evidence type="ECO:0000313" key="2">
    <source>
        <dbReference type="EMBL" id="CAF9916846.1"/>
    </source>
</evidence>
<proteinExistence type="predicted"/>
<keyword evidence="3" id="KW-1185">Reference proteome</keyword>
<feature type="compositionally biased region" description="Polar residues" evidence="1">
    <location>
        <begin position="170"/>
        <end position="181"/>
    </location>
</feature>
<sequence>MSPQLHTDFVEVKVHTAKCDSCDKHNKLTMYRCVDCGQHVCSLCWNRKSGDRNHVFRSGVRAAPALNVNHVFGDDEVDGERNNNEKKGRARARGRRVISDDDDDDDVPVLTPAPTTENNEATNANKQHLKWKTVIMNNDQHEDHEGGLPTLWPILPARSLPALRPAAQAVNTNATESTNRATQRRPHAHAEESDPEHPRIMRVYDNQGRQMIPSRYAFVEDEDDDDDTNHQPRRPSHSTIPLQQALRPAPPHPQPATYGPRPRPDVDRQAARNQWAFANSPPTNHQAPRPAQPTTTTQQAPQLAPSSIPPGFYRPRPGVDVDRQAARNQWAFANPPGFHRSPPGVDVDRQAARNQLAFANPRPKNHQAPQPSDPNQQTVRRAPLPAARLSHAQQRAQNAADMAARYAEPFDTSQSAEAYENARQTMVHNRQSSTSHQDAQPAADRDRVAAHNQQAFFSNQRSSSDVSRLEQAREQNAYLLHLLRQQADRPAGGVAQSSVSYPVAADSSPSPAEFLYSQQRAALLASRQAQHRRDIQDRLNGSSGYIPVQEQSPEALEAADALLFYAGAERVPGVPFRSNQDAHGVSQSVNPAGQLGKAKSARSKSGSSSTLVDGSGAHETQPTSARGPAFNPWTSITDADAARARVDRGQARLAVLHSPSGTREPISNLPPSPRGHPSYHHVAPQPDAASARSHVSATQPHGSTIRGVQLQPDSGLPMSDHAATYLNQWNSGRAALSSRSKSIAVNALAAQLDRPLSGVPTPHPRSRLVAQYITASGTEPVEAAAADTHFPISPISVPEGPSGVDVVMGGPDDKIVEDEQSRPREARPLEKDMDGDAGSASTRAAEPISGLHVEGRSEKHQRGETNGDRNKGKEQKASGDVDVVDARKRLGNHNHSEQIDGDGSDIEIVSWAKTDGNKTAGKNWDANSGANDIEPGRTMKKGVAQKKKPESKGQKKKKKTITTNDA</sequence>
<feature type="region of interest" description="Disordered" evidence="1">
    <location>
        <begin position="221"/>
        <end position="319"/>
    </location>
</feature>
<feature type="region of interest" description="Disordered" evidence="1">
    <location>
        <begin position="74"/>
        <end position="127"/>
    </location>
</feature>
<evidence type="ECO:0000313" key="3">
    <source>
        <dbReference type="Proteomes" id="UP000664534"/>
    </source>
</evidence>
<feature type="region of interest" description="Disordered" evidence="1">
    <location>
        <begin position="170"/>
        <end position="199"/>
    </location>
</feature>
<dbReference type="Proteomes" id="UP000664534">
    <property type="component" value="Unassembled WGS sequence"/>
</dbReference>
<feature type="compositionally biased region" description="Polar residues" evidence="1">
    <location>
        <begin position="367"/>
        <end position="379"/>
    </location>
</feature>
<feature type="compositionally biased region" description="Low complexity" evidence="1">
    <location>
        <begin position="112"/>
        <end position="125"/>
    </location>
</feature>
<name>A0A8H3F280_9LECA</name>
<accession>A0A8H3F280</accession>
<protein>
    <submittedName>
        <fullName evidence="2">Uncharacterized protein</fullName>
    </submittedName>
</protein>
<feature type="region of interest" description="Disordered" evidence="1">
    <location>
        <begin position="359"/>
        <end position="379"/>
    </location>
</feature>
<feature type="region of interest" description="Disordered" evidence="1">
    <location>
        <begin position="576"/>
        <end position="634"/>
    </location>
</feature>
<reference evidence="2" key="1">
    <citation type="submission" date="2021-03" db="EMBL/GenBank/DDBJ databases">
        <authorList>
            <person name="Tagirdzhanova G."/>
        </authorList>
    </citation>
    <scope>NUCLEOTIDE SEQUENCE</scope>
</reference>
<feature type="region of interest" description="Disordered" evidence="1">
    <location>
        <begin position="422"/>
        <end position="449"/>
    </location>
</feature>
<organism evidence="2 3">
    <name type="scientific">Imshaugia aleurites</name>
    <dbReference type="NCBI Taxonomy" id="172621"/>
    <lineage>
        <taxon>Eukaryota</taxon>
        <taxon>Fungi</taxon>
        <taxon>Dikarya</taxon>
        <taxon>Ascomycota</taxon>
        <taxon>Pezizomycotina</taxon>
        <taxon>Lecanoromycetes</taxon>
        <taxon>OSLEUM clade</taxon>
        <taxon>Lecanoromycetidae</taxon>
        <taxon>Lecanorales</taxon>
        <taxon>Lecanorineae</taxon>
        <taxon>Parmeliaceae</taxon>
        <taxon>Imshaugia</taxon>
    </lineage>
</organism>
<dbReference type="EMBL" id="CAJPDT010000017">
    <property type="protein sequence ID" value="CAF9916846.1"/>
    <property type="molecule type" value="Genomic_DNA"/>
</dbReference>
<feature type="compositionally biased region" description="Basic and acidic residues" evidence="1">
    <location>
        <begin position="188"/>
        <end position="199"/>
    </location>
</feature>
<feature type="region of interest" description="Disordered" evidence="1">
    <location>
        <begin position="654"/>
        <end position="711"/>
    </location>
</feature>
<feature type="compositionally biased region" description="Polar residues" evidence="1">
    <location>
        <begin position="422"/>
        <end position="438"/>
    </location>
</feature>
<gene>
    <name evidence="2" type="ORF">IMSHALPRED_003309</name>
</gene>
<comment type="caution">
    <text evidence="2">The sequence shown here is derived from an EMBL/GenBank/DDBJ whole genome shotgun (WGS) entry which is preliminary data.</text>
</comment>
<feature type="region of interest" description="Disordered" evidence="1">
    <location>
        <begin position="807"/>
        <end position="966"/>
    </location>
</feature>
<feature type="compositionally biased region" description="Basic and acidic residues" evidence="1">
    <location>
        <begin position="853"/>
        <end position="898"/>
    </location>
</feature>
<feature type="compositionally biased region" description="Polar residues" evidence="1">
    <location>
        <begin position="276"/>
        <end position="285"/>
    </location>
</feature>
<evidence type="ECO:0000256" key="1">
    <source>
        <dbReference type="SAM" id="MobiDB-lite"/>
    </source>
</evidence>